<dbReference type="InterPro" id="IPR011009">
    <property type="entry name" value="Kinase-like_dom_sf"/>
</dbReference>
<accession>A0A179IGI9</accession>
<evidence type="ECO:0000259" key="1">
    <source>
        <dbReference type="PROSITE" id="PS50011"/>
    </source>
</evidence>
<comment type="caution">
    <text evidence="2">The sequence shown here is derived from an EMBL/GenBank/DDBJ whole genome shotgun (WGS) entry which is preliminary data.</text>
</comment>
<dbReference type="GO" id="GO:0005524">
    <property type="term" value="F:ATP binding"/>
    <property type="evidence" value="ECO:0007669"/>
    <property type="project" value="InterPro"/>
</dbReference>
<dbReference type="OMA" id="HKRIASC"/>
<proteinExistence type="predicted"/>
<dbReference type="PROSITE" id="PS50011">
    <property type="entry name" value="PROTEIN_KINASE_DOM"/>
    <property type="match status" value="1"/>
</dbReference>
<dbReference type="Pfam" id="PF00069">
    <property type="entry name" value="Pkinase"/>
    <property type="match status" value="1"/>
</dbReference>
<dbReference type="Gene3D" id="1.10.510.10">
    <property type="entry name" value="Transferase(Phosphotransferase) domain 1"/>
    <property type="match status" value="1"/>
</dbReference>
<dbReference type="PANTHER" id="PTHR48011">
    <property type="entry name" value="CCR4-NOT TRANSCRIPTIONAL COMPLEX SUBUNIT CAF120-RELATED"/>
    <property type="match status" value="1"/>
</dbReference>
<dbReference type="GO" id="GO:0004672">
    <property type="term" value="F:protein kinase activity"/>
    <property type="evidence" value="ECO:0007669"/>
    <property type="project" value="InterPro"/>
</dbReference>
<organism evidence="2 3">
    <name type="scientific">Cordyceps confragosa</name>
    <name type="common">Lecanicillium lecanii</name>
    <dbReference type="NCBI Taxonomy" id="2714763"/>
    <lineage>
        <taxon>Eukaryota</taxon>
        <taxon>Fungi</taxon>
        <taxon>Dikarya</taxon>
        <taxon>Ascomycota</taxon>
        <taxon>Pezizomycotina</taxon>
        <taxon>Sordariomycetes</taxon>
        <taxon>Hypocreomycetidae</taxon>
        <taxon>Hypocreales</taxon>
        <taxon>Cordycipitaceae</taxon>
        <taxon>Akanthomyces</taxon>
    </lineage>
</organism>
<dbReference type="InterPro" id="IPR000719">
    <property type="entry name" value="Prot_kinase_dom"/>
</dbReference>
<sequence length="270" mass="30312">MTSTSRRRVGDPISQTPVDFNKLKFLAHGTSGCVYAIDEDRILKEYYNVEDSAEERRALDRLGSHPNIIRYLGDANPSSIILERGIPFLSLSNTADIWIRNREAWIKDMAEGLSYIHQNNIIHGDFGCENMVVVGTRIKIIDFEGCGMDGAESTAAYKWYNRRGLSVDVQSDIFAYGCAMYQILTGKPTFSELVEDVDRDKVARRLWAEGRFPDVEGLRADSVMLGCWSGKFRSMGEVIAALDSTLDSRSAIIERAVSLYRWIATMVTGT</sequence>
<protein>
    <recommendedName>
        <fullName evidence="1">Protein kinase domain-containing protein</fullName>
    </recommendedName>
</protein>
<dbReference type="AlphaFoldDB" id="A0A179IGI9"/>
<evidence type="ECO:0000313" key="3">
    <source>
        <dbReference type="Proteomes" id="UP000243081"/>
    </source>
</evidence>
<feature type="domain" description="Protein kinase" evidence="1">
    <location>
        <begin position="20"/>
        <end position="270"/>
    </location>
</feature>
<dbReference type="PANTHER" id="PTHR48011:SF4">
    <property type="entry name" value="MITOGEN-ACTIVATED PROTEIN KINASE KINASE KINASE 19"/>
    <property type="match status" value="1"/>
</dbReference>
<evidence type="ECO:0000313" key="2">
    <source>
        <dbReference type="EMBL" id="OAR01738.1"/>
    </source>
</evidence>
<reference evidence="2 3" key="1">
    <citation type="submission" date="2016-03" db="EMBL/GenBank/DDBJ databases">
        <title>Fine-scale spatial genetic structure of a fungal parasite of coffee scale insects.</title>
        <authorList>
            <person name="Jackson D."/>
            <person name="Zemenick K.A."/>
            <person name="Malloure B."/>
            <person name="Quandt C.A."/>
            <person name="James T.Y."/>
        </authorList>
    </citation>
    <scope>NUCLEOTIDE SEQUENCE [LARGE SCALE GENOMIC DNA]</scope>
    <source>
        <strain evidence="2 3">UM487</strain>
    </source>
</reference>
<dbReference type="GO" id="GO:0007165">
    <property type="term" value="P:signal transduction"/>
    <property type="evidence" value="ECO:0007669"/>
    <property type="project" value="TreeGrafter"/>
</dbReference>
<dbReference type="OrthoDB" id="1668230at2759"/>
<dbReference type="EMBL" id="LUKN01001021">
    <property type="protein sequence ID" value="OAR01738.1"/>
    <property type="molecule type" value="Genomic_DNA"/>
</dbReference>
<dbReference type="Proteomes" id="UP000243081">
    <property type="component" value="Unassembled WGS sequence"/>
</dbReference>
<name>A0A179IGI9_CORDF</name>
<dbReference type="SUPFAM" id="SSF56112">
    <property type="entry name" value="Protein kinase-like (PK-like)"/>
    <property type="match status" value="1"/>
</dbReference>
<gene>
    <name evidence="2" type="ORF">LLEC1_04218</name>
</gene>
<keyword evidence="3" id="KW-1185">Reference proteome</keyword>
<dbReference type="InterPro" id="IPR052751">
    <property type="entry name" value="Plant_MAPKKK"/>
</dbReference>